<gene>
    <name evidence="1" type="ORF">ACFOW1_00020</name>
</gene>
<evidence type="ECO:0000313" key="2">
    <source>
        <dbReference type="Proteomes" id="UP001595906"/>
    </source>
</evidence>
<dbReference type="Gene3D" id="2.180.10.10">
    <property type="entry name" value="RHS repeat-associated core"/>
    <property type="match status" value="1"/>
</dbReference>
<dbReference type="InterPro" id="IPR050708">
    <property type="entry name" value="T6SS_VgrG/RHS"/>
</dbReference>
<dbReference type="RefSeq" id="WP_379011460.1">
    <property type="nucleotide sequence ID" value="NZ_JBHSDC010000001.1"/>
</dbReference>
<evidence type="ECO:0000313" key="1">
    <source>
        <dbReference type="EMBL" id="MFC4230255.1"/>
    </source>
</evidence>
<sequence>MFIEGYYPFGMQLPGRKYTQTNSGYRYGFNGKENDKDISEGGQDYGMRISDNRLGRFLSVDPLQKKYPELTPYQFAGNSPIKFIDLDGLEPAEPGMKQGQSSVAAKNGTENFFNWSWNVDKKSKKGTWVQGSSTMYQNGDVANTSSHDDDTKTYHPEVEVRPVSVNRLSSLSPMPLPKVDDNNLGIRYGDLATAFTAGTKLENDASQAEAQQLLNNFVKGANKILSFDPTSNMARILGQDQAFAKLAQSFEQQALTYYNSKGTLEGFEGNKVLRSLGMPYIKGTWYMHTVLGGTQQWNAQITQISANQVKVRYMVWDHFGAGTDDAQSKLPALSSLYWLQHNSPRYYPSTSRNYAPFNWNIRVNR</sequence>
<dbReference type="NCBIfam" id="TIGR03696">
    <property type="entry name" value="Rhs_assc_core"/>
    <property type="match status" value="1"/>
</dbReference>
<protein>
    <submittedName>
        <fullName evidence="1">RHS repeat domain-containing protein</fullName>
    </submittedName>
</protein>
<organism evidence="1 2">
    <name type="scientific">Parasediminibacterium paludis</name>
    <dbReference type="NCBI Taxonomy" id="908966"/>
    <lineage>
        <taxon>Bacteria</taxon>
        <taxon>Pseudomonadati</taxon>
        <taxon>Bacteroidota</taxon>
        <taxon>Chitinophagia</taxon>
        <taxon>Chitinophagales</taxon>
        <taxon>Chitinophagaceae</taxon>
        <taxon>Parasediminibacterium</taxon>
    </lineage>
</organism>
<dbReference type="InterPro" id="IPR022385">
    <property type="entry name" value="Rhs_assc_core"/>
</dbReference>
<name>A0ABV8PSQ1_9BACT</name>
<dbReference type="EMBL" id="JBHSDC010000001">
    <property type="protein sequence ID" value="MFC4230255.1"/>
    <property type="molecule type" value="Genomic_DNA"/>
</dbReference>
<dbReference type="PANTHER" id="PTHR32305">
    <property type="match status" value="1"/>
</dbReference>
<dbReference type="Proteomes" id="UP001595906">
    <property type="component" value="Unassembled WGS sequence"/>
</dbReference>
<reference evidence="2" key="1">
    <citation type="journal article" date="2019" name="Int. J. Syst. Evol. Microbiol.">
        <title>The Global Catalogue of Microorganisms (GCM) 10K type strain sequencing project: providing services to taxonomists for standard genome sequencing and annotation.</title>
        <authorList>
            <consortium name="The Broad Institute Genomics Platform"/>
            <consortium name="The Broad Institute Genome Sequencing Center for Infectious Disease"/>
            <person name="Wu L."/>
            <person name="Ma J."/>
        </authorList>
    </citation>
    <scope>NUCLEOTIDE SEQUENCE [LARGE SCALE GENOMIC DNA]</scope>
    <source>
        <strain evidence="2">CECT 8010</strain>
    </source>
</reference>
<proteinExistence type="predicted"/>
<accession>A0ABV8PSQ1</accession>
<comment type="caution">
    <text evidence="1">The sequence shown here is derived from an EMBL/GenBank/DDBJ whole genome shotgun (WGS) entry which is preliminary data.</text>
</comment>
<keyword evidence="2" id="KW-1185">Reference proteome</keyword>
<dbReference type="PANTHER" id="PTHR32305:SF15">
    <property type="entry name" value="PROTEIN RHSA-RELATED"/>
    <property type="match status" value="1"/>
</dbReference>